<comment type="caution">
    <text evidence="1">The sequence shown here is derived from an EMBL/GenBank/DDBJ whole genome shotgun (WGS) entry which is preliminary data.</text>
</comment>
<reference evidence="2" key="1">
    <citation type="journal article" date="2022" name="Mol. Ecol. Resour.">
        <title>The genomes of chicory, endive, great burdock and yacon provide insights into Asteraceae palaeo-polyploidization history and plant inulin production.</title>
        <authorList>
            <person name="Fan W."/>
            <person name="Wang S."/>
            <person name="Wang H."/>
            <person name="Wang A."/>
            <person name="Jiang F."/>
            <person name="Liu H."/>
            <person name="Zhao H."/>
            <person name="Xu D."/>
            <person name="Zhang Y."/>
        </authorList>
    </citation>
    <scope>NUCLEOTIDE SEQUENCE [LARGE SCALE GENOMIC DNA]</scope>
    <source>
        <strain evidence="2">cv. Yunnan</strain>
    </source>
</reference>
<evidence type="ECO:0000313" key="1">
    <source>
        <dbReference type="EMBL" id="KAI3800453.1"/>
    </source>
</evidence>
<protein>
    <submittedName>
        <fullName evidence="1">Uncharacterized protein</fullName>
    </submittedName>
</protein>
<reference evidence="1 2" key="2">
    <citation type="journal article" date="2022" name="Mol. Ecol. Resour.">
        <title>The genomes of chicory, endive, great burdock and yacon provide insights into Asteraceae paleo-polyploidization history and plant inulin production.</title>
        <authorList>
            <person name="Fan W."/>
            <person name="Wang S."/>
            <person name="Wang H."/>
            <person name="Wang A."/>
            <person name="Jiang F."/>
            <person name="Liu H."/>
            <person name="Zhao H."/>
            <person name="Xu D."/>
            <person name="Zhang Y."/>
        </authorList>
    </citation>
    <scope>NUCLEOTIDE SEQUENCE [LARGE SCALE GENOMIC DNA]</scope>
    <source>
        <strain evidence="2">cv. Yunnan</strain>
        <tissue evidence="1">Leaves</tissue>
    </source>
</reference>
<dbReference type="Proteomes" id="UP001056120">
    <property type="component" value="Linkage Group LG10"/>
</dbReference>
<organism evidence="1 2">
    <name type="scientific">Smallanthus sonchifolius</name>
    <dbReference type="NCBI Taxonomy" id="185202"/>
    <lineage>
        <taxon>Eukaryota</taxon>
        <taxon>Viridiplantae</taxon>
        <taxon>Streptophyta</taxon>
        <taxon>Embryophyta</taxon>
        <taxon>Tracheophyta</taxon>
        <taxon>Spermatophyta</taxon>
        <taxon>Magnoliopsida</taxon>
        <taxon>eudicotyledons</taxon>
        <taxon>Gunneridae</taxon>
        <taxon>Pentapetalae</taxon>
        <taxon>asterids</taxon>
        <taxon>campanulids</taxon>
        <taxon>Asterales</taxon>
        <taxon>Asteraceae</taxon>
        <taxon>Asteroideae</taxon>
        <taxon>Heliantheae alliance</taxon>
        <taxon>Millerieae</taxon>
        <taxon>Smallanthus</taxon>
    </lineage>
</organism>
<proteinExistence type="predicted"/>
<dbReference type="EMBL" id="CM042027">
    <property type="protein sequence ID" value="KAI3800453.1"/>
    <property type="molecule type" value="Genomic_DNA"/>
</dbReference>
<gene>
    <name evidence="1" type="ORF">L1987_28544</name>
</gene>
<accession>A0ACB9HWX2</accession>
<evidence type="ECO:0000313" key="2">
    <source>
        <dbReference type="Proteomes" id="UP001056120"/>
    </source>
</evidence>
<sequence>MIEPTREDNIRMGICLATLAMNFVALLSVFSQTGDTQHIDWKTIMFKLTGILSPYFAFSILLPKWFTWPGLAIICTIVIYIEGYNILQIVYNRCCQTIDFAKNYVIAKFKKISRDSATDEDVIGDNAV</sequence>
<keyword evidence="2" id="KW-1185">Reference proteome</keyword>
<name>A0ACB9HWX2_9ASTR</name>